<dbReference type="InterPro" id="IPR028082">
    <property type="entry name" value="Peripla_BP_I"/>
</dbReference>
<dbReference type="Gene3D" id="3.40.50.2300">
    <property type="match status" value="1"/>
</dbReference>
<evidence type="ECO:0000256" key="1">
    <source>
        <dbReference type="SAM" id="SignalP"/>
    </source>
</evidence>
<sequence>MPHFHFAKVITFLSVFAANLSAATTASRRIHLIMMMAGSRNPRMTYEIMGSAYDVALNHSLQLYPQLFRNHSVTRYFTSGTFTCAEANAVTTVGLSSLYTGDSSSAEGDSKGIRIVLTPEENVLVLASSASLNLLNNKTRFPTLLPLASTSYNNVGLALLKILRLNKWNAVNLVCDSNPSELLRSAIELTCGVLRETFKNARDINMLELAFDSSKNESTGAMLRLSRTHSSVSLFAVLHEIYKTILAVAYALEMANGDYVPESLLRILPFSFVLAFEAIKWDAVAEEVEQMRIRSRQEYNWTISEEYKHNAVQLAAYESLLMLAEVLNDTSPSRLANATGATLAARFFNRTFDLPARRVSLNSIGTRECSVLVKQFNNGTRTFQVQVAVNLILLRFLIQISKNL</sequence>
<dbReference type="SUPFAM" id="SSF53822">
    <property type="entry name" value="Periplasmic binding protein-like I"/>
    <property type="match status" value="1"/>
</dbReference>
<reference evidence="3" key="1">
    <citation type="submission" date="2017-01" db="EMBL/GenBank/DDBJ databases">
        <title>Comparative genomics of anhydrobiosis in the tardigrade Hypsibius dujardini.</title>
        <authorList>
            <person name="Yoshida Y."/>
            <person name="Koutsovoulos G."/>
            <person name="Laetsch D."/>
            <person name="Stevens L."/>
            <person name="Kumar S."/>
            <person name="Horikawa D."/>
            <person name="Ishino K."/>
            <person name="Komine S."/>
            <person name="Tomita M."/>
            <person name="Blaxter M."/>
            <person name="Arakawa K."/>
        </authorList>
    </citation>
    <scope>NUCLEOTIDE SEQUENCE [LARGE SCALE GENOMIC DNA]</scope>
    <source>
        <strain evidence="3">Z151</strain>
    </source>
</reference>
<gene>
    <name evidence="2" type="ORF">BV898_12050</name>
</gene>
<evidence type="ECO:0000313" key="3">
    <source>
        <dbReference type="Proteomes" id="UP000192578"/>
    </source>
</evidence>
<accession>A0A1W0WEU9</accession>
<evidence type="ECO:0000313" key="2">
    <source>
        <dbReference type="EMBL" id="OQV13735.1"/>
    </source>
</evidence>
<organism evidence="2 3">
    <name type="scientific">Hypsibius exemplaris</name>
    <name type="common">Freshwater tardigrade</name>
    <dbReference type="NCBI Taxonomy" id="2072580"/>
    <lineage>
        <taxon>Eukaryota</taxon>
        <taxon>Metazoa</taxon>
        <taxon>Ecdysozoa</taxon>
        <taxon>Tardigrada</taxon>
        <taxon>Eutardigrada</taxon>
        <taxon>Parachela</taxon>
        <taxon>Hypsibioidea</taxon>
        <taxon>Hypsibiidae</taxon>
        <taxon>Hypsibius</taxon>
    </lineage>
</organism>
<feature type="chain" id="PRO_5010691483" description="Receptor ligand binding region domain-containing protein" evidence="1">
    <location>
        <begin position="23"/>
        <end position="404"/>
    </location>
</feature>
<dbReference type="EMBL" id="MTYJ01000117">
    <property type="protein sequence ID" value="OQV13735.1"/>
    <property type="molecule type" value="Genomic_DNA"/>
</dbReference>
<feature type="signal peptide" evidence="1">
    <location>
        <begin position="1"/>
        <end position="22"/>
    </location>
</feature>
<name>A0A1W0WEU9_HYPEX</name>
<dbReference type="Proteomes" id="UP000192578">
    <property type="component" value="Unassembled WGS sequence"/>
</dbReference>
<evidence type="ECO:0008006" key="4">
    <source>
        <dbReference type="Google" id="ProtNLM"/>
    </source>
</evidence>
<protein>
    <recommendedName>
        <fullName evidence="4">Receptor ligand binding region domain-containing protein</fullName>
    </recommendedName>
</protein>
<keyword evidence="1" id="KW-0732">Signal</keyword>
<dbReference type="AlphaFoldDB" id="A0A1W0WEU9"/>
<keyword evidence="3" id="KW-1185">Reference proteome</keyword>
<proteinExistence type="predicted"/>
<comment type="caution">
    <text evidence="2">The sequence shown here is derived from an EMBL/GenBank/DDBJ whole genome shotgun (WGS) entry which is preliminary data.</text>
</comment>